<dbReference type="AlphaFoldDB" id="A0A432M5E6"/>
<dbReference type="EMBL" id="RYYV01000007">
    <property type="protein sequence ID" value="RUL75287.1"/>
    <property type="molecule type" value="Genomic_DNA"/>
</dbReference>
<reference evidence="1 2" key="1">
    <citation type="submission" date="2018-12" db="EMBL/GenBank/DDBJ databases">
        <title>Dyella dinghuensis sp. nov. DHOA06 and Dyella choica sp. nov. 4M-K27, isolated from forest soil.</title>
        <authorList>
            <person name="Qiu L.-H."/>
            <person name="Gao Z.-H."/>
        </authorList>
    </citation>
    <scope>NUCLEOTIDE SEQUENCE [LARGE SCALE GENOMIC DNA]</scope>
    <source>
        <strain evidence="1 2">4M-K27</strain>
    </source>
</reference>
<accession>A0A432M5E6</accession>
<gene>
    <name evidence="1" type="ORF">EKH80_11185</name>
</gene>
<evidence type="ECO:0008006" key="3">
    <source>
        <dbReference type="Google" id="ProtNLM"/>
    </source>
</evidence>
<organism evidence="1 2">
    <name type="scientific">Dyella choica</name>
    <dbReference type="NCBI Taxonomy" id="1927959"/>
    <lineage>
        <taxon>Bacteria</taxon>
        <taxon>Pseudomonadati</taxon>
        <taxon>Pseudomonadota</taxon>
        <taxon>Gammaproteobacteria</taxon>
        <taxon>Lysobacterales</taxon>
        <taxon>Rhodanobacteraceae</taxon>
        <taxon>Dyella</taxon>
    </lineage>
</organism>
<proteinExistence type="predicted"/>
<dbReference type="InterPro" id="IPR016181">
    <property type="entry name" value="Acyl_CoA_acyltransferase"/>
</dbReference>
<sequence length="166" mass="18880">MHRVRIFIMTSTTQPFRVQWVFGQVAEALRRQIVSFWLQQGALSHADEAWRRSFEVACVLQEASGGLAGVCTVAIHIDDQARCYGFVRMFIRPDCRRPGLNMQLIERTIEGFTQLAREPGGPQRLVATIENRKLERKAAQRILARLGFVHAGVAPHGERVMQRRLG</sequence>
<dbReference type="Proteomes" id="UP000274358">
    <property type="component" value="Unassembled WGS sequence"/>
</dbReference>
<dbReference type="Gene3D" id="3.40.630.30">
    <property type="match status" value="1"/>
</dbReference>
<comment type="caution">
    <text evidence="1">The sequence shown here is derived from an EMBL/GenBank/DDBJ whole genome shotgun (WGS) entry which is preliminary data.</text>
</comment>
<evidence type="ECO:0000313" key="2">
    <source>
        <dbReference type="Proteomes" id="UP000274358"/>
    </source>
</evidence>
<evidence type="ECO:0000313" key="1">
    <source>
        <dbReference type="EMBL" id="RUL75287.1"/>
    </source>
</evidence>
<name>A0A432M5E6_9GAMM</name>
<dbReference type="SUPFAM" id="SSF55729">
    <property type="entry name" value="Acyl-CoA N-acyltransferases (Nat)"/>
    <property type="match status" value="1"/>
</dbReference>
<keyword evidence="2" id="KW-1185">Reference proteome</keyword>
<protein>
    <recommendedName>
        <fullName evidence="3">GNAT family N-acetyltransferase</fullName>
    </recommendedName>
</protein>